<dbReference type="EMBL" id="OK040790">
    <property type="protein sequence ID" value="UDL15943.1"/>
    <property type="molecule type" value="Genomic_DNA"/>
</dbReference>
<accession>A0AAE8Y8E8</accession>
<dbReference type="GeneID" id="80019834"/>
<dbReference type="KEGG" id="vg:80019834"/>
<evidence type="ECO:0000313" key="1">
    <source>
        <dbReference type="EMBL" id="UDL15943.1"/>
    </source>
</evidence>
<organism evidence="1 2">
    <name type="scientific">Microbacterium phage Pumpernickel</name>
    <dbReference type="NCBI Taxonomy" id="2885983"/>
    <lineage>
        <taxon>Viruses</taxon>
        <taxon>Duplodnaviria</taxon>
        <taxon>Heunggongvirae</taxon>
        <taxon>Uroviricota</taxon>
        <taxon>Caudoviricetes</taxon>
        <taxon>Pumpernickelvirus</taxon>
        <taxon>Pumpernickelvirus pumpernickel</taxon>
    </lineage>
</organism>
<sequence>MADNPFPHLPWFPEAVRKSEEIMDKIPVESWPSQYLEMMDRKTRNDD</sequence>
<gene>
    <name evidence="1" type="primary">193</name>
    <name evidence="1" type="ORF">SEA_PUMPERNICKEL_193</name>
</gene>
<evidence type="ECO:0000313" key="2">
    <source>
        <dbReference type="Proteomes" id="UP000827768"/>
    </source>
</evidence>
<dbReference type="Proteomes" id="UP000827768">
    <property type="component" value="Segment"/>
</dbReference>
<reference evidence="1" key="1">
    <citation type="submission" date="2021-09" db="EMBL/GenBank/DDBJ databases">
        <authorList>
            <person name="Andersen S.H."/>
            <person name="Beall E.A."/>
            <person name="Cappelle B."/>
            <person name="Falteisek K.J."/>
            <person name="Fenske B.A."/>
            <person name="Gansluckner N.W."/>
            <person name="Gilbertson S.M."/>
            <person name="Krings K.J."/>
            <person name="Mobeck M."/>
            <person name="Odeku J.O."/>
            <person name="Poncelet M.E."/>
            <person name="Rohr J.R."/>
            <person name="Rolands L."/>
            <person name="Whipple C.D."/>
            <person name="Whipple E.M."/>
            <person name="Spring A.M."/>
            <person name="Klyczek K."/>
            <person name="Garlena R.A."/>
            <person name="Russell D.A."/>
            <person name="Pope W.H."/>
            <person name="Jacobs-Sera D."/>
            <person name="Hatfull G.F."/>
        </authorList>
    </citation>
    <scope>NUCLEOTIDE SEQUENCE</scope>
</reference>
<name>A0AAE8Y8E8_9CAUD</name>
<protein>
    <submittedName>
        <fullName evidence="1">Uncharacterized protein</fullName>
    </submittedName>
</protein>
<proteinExistence type="predicted"/>
<keyword evidence="2" id="KW-1185">Reference proteome</keyword>
<dbReference type="RefSeq" id="YP_010755183.1">
    <property type="nucleotide sequence ID" value="NC_073468.1"/>
</dbReference>